<organism evidence="1 2">
    <name type="scientific">Lichenicoccus roseus</name>
    <dbReference type="NCBI Taxonomy" id="2683649"/>
    <lineage>
        <taxon>Bacteria</taxon>
        <taxon>Pseudomonadati</taxon>
        <taxon>Pseudomonadota</taxon>
        <taxon>Alphaproteobacteria</taxon>
        <taxon>Acetobacterales</taxon>
        <taxon>Acetobacteraceae</taxon>
        <taxon>Lichenicoccus</taxon>
    </lineage>
</organism>
<protein>
    <submittedName>
        <fullName evidence="1">Uncharacterized protein</fullName>
    </submittedName>
</protein>
<reference evidence="1 2" key="1">
    <citation type="submission" date="2019-05" db="EMBL/GenBank/DDBJ databases">
        <authorList>
            <person name="Pankratov T."/>
            <person name="Grouzdev D."/>
        </authorList>
    </citation>
    <scope>NUCLEOTIDE SEQUENCE [LARGE SCALE GENOMIC DNA]</scope>
    <source>
        <strain evidence="1 2">KEBCLARHB70R</strain>
    </source>
</reference>
<sequence length="101" mass="10357">MASNASCTVTTTAAQIIPAAIGFPRLYLKLTNVSPAGSGSIWVSHLTATPAPNVAGSIELPPGVSLEFNGPQDQNGRHYVPQEAYAAVASSGTLQLTAEYA</sequence>
<gene>
    <name evidence="1" type="ORF">FE263_21105</name>
</gene>
<keyword evidence="2" id="KW-1185">Reference proteome</keyword>
<dbReference type="RefSeq" id="WP_138328027.1">
    <property type="nucleotide sequence ID" value="NZ_VCDI01000013.1"/>
</dbReference>
<dbReference type="Proteomes" id="UP000305654">
    <property type="component" value="Unassembled WGS sequence"/>
</dbReference>
<proteinExistence type="predicted"/>
<evidence type="ECO:0000313" key="1">
    <source>
        <dbReference type="EMBL" id="TLU70586.1"/>
    </source>
</evidence>
<accession>A0A5R9J5G2</accession>
<name>A0A5R9J5G2_9PROT</name>
<comment type="caution">
    <text evidence="1">The sequence shown here is derived from an EMBL/GenBank/DDBJ whole genome shotgun (WGS) entry which is preliminary data.</text>
</comment>
<dbReference type="EMBL" id="VCDI01000013">
    <property type="protein sequence ID" value="TLU70586.1"/>
    <property type="molecule type" value="Genomic_DNA"/>
</dbReference>
<dbReference type="AlphaFoldDB" id="A0A5R9J5G2"/>
<evidence type="ECO:0000313" key="2">
    <source>
        <dbReference type="Proteomes" id="UP000305654"/>
    </source>
</evidence>